<keyword evidence="2" id="KW-1185">Reference proteome</keyword>
<evidence type="ECO:0000313" key="1">
    <source>
        <dbReference type="EMBL" id="KAF0537202.1"/>
    </source>
</evidence>
<comment type="caution">
    <text evidence="1">The sequence shown here is derived from an EMBL/GenBank/DDBJ whole genome shotgun (WGS) entry which is preliminary data.</text>
</comment>
<reference evidence="1 2" key="1">
    <citation type="journal article" date="2019" name="Environ. Microbiol.">
        <title>At the nexus of three kingdoms: the genome of the mycorrhizal fungus Gigaspora margarita provides insights into plant, endobacterial and fungal interactions.</title>
        <authorList>
            <person name="Venice F."/>
            <person name="Ghignone S."/>
            <person name="Salvioli di Fossalunga A."/>
            <person name="Amselem J."/>
            <person name="Novero M."/>
            <person name="Xianan X."/>
            <person name="Sedzielewska Toro K."/>
            <person name="Morin E."/>
            <person name="Lipzen A."/>
            <person name="Grigoriev I.V."/>
            <person name="Henrissat B."/>
            <person name="Martin F.M."/>
            <person name="Bonfante P."/>
        </authorList>
    </citation>
    <scope>NUCLEOTIDE SEQUENCE [LARGE SCALE GENOMIC DNA]</scope>
    <source>
        <strain evidence="1 2">BEG34</strain>
    </source>
</reference>
<proteinExistence type="predicted"/>
<dbReference type="AlphaFoldDB" id="A0A8H4AVN4"/>
<dbReference type="OrthoDB" id="10305569at2759"/>
<sequence>MFTYLLHGFSDGRLFSRDMLPAFQKLDRVTPLNTKSQNVIDDANSNPCPSDRPVDCGDGCCLKNTYCCGPVCCPNEYPTCNSAKYDPKNAGCCSAGFPICCNSINCLVDPCEDL</sequence>
<name>A0A8H4AVN4_GIGMA</name>
<evidence type="ECO:0000313" key="2">
    <source>
        <dbReference type="Proteomes" id="UP000439903"/>
    </source>
</evidence>
<dbReference type="Proteomes" id="UP000439903">
    <property type="component" value="Unassembled WGS sequence"/>
</dbReference>
<protein>
    <submittedName>
        <fullName evidence="1">Uncharacterized protein</fullName>
    </submittedName>
</protein>
<dbReference type="EMBL" id="WTPW01000193">
    <property type="protein sequence ID" value="KAF0537202.1"/>
    <property type="molecule type" value="Genomic_DNA"/>
</dbReference>
<organism evidence="1 2">
    <name type="scientific">Gigaspora margarita</name>
    <dbReference type="NCBI Taxonomy" id="4874"/>
    <lineage>
        <taxon>Eukaryota</taxon>
        <taxon>Fungi</taxon>
        <taxon>Fungi incertae sedis</taxon>
        <taxon>Mucoromycota</taxon>
        <taxon>Glomeromycotina</taxon>
        <taxon>Glomeromycetes</taxon>
        <taxon>Diversisporales</taxon>
        <taxon>Gigasporaceae</taxon>
        <taxon>Gigaspora</taxon>
    </lineage>
</organism>
<accession>A0A8H4AVN4</accession>
<gene>
    <name evidence="1" type="ORF">F8M41_008710</name>
</gene>